<feature type="transmembrane region" description="Helical" evidence="1">
    <location>
        <begin position="140"/>
        <end position="159"/>
    </location>
</feature>
<feature type="transmembrane region" description="Helical" evidence="1">
    <location>
        <begin position="6"/>
        <end position="21"/>
    </location>
</feature>
<keyword evidence="1" id="KW-0472">Membrane</keyword>
<accession>A0ABM9PH72</accession>
<feature type="transmembrane region" description="Helical" evidence="1">
    <location>
        <begin position="28"/>
        <end position="48"/>
    </location>
</feature>
<protein>
    <submittedName>
        <fullName evidence="2">Uncharacterized protein</fullName>
    </submittedName>
</protein>
<keyword evidence="3" id="KW-1185">Reference proteome</keyword>
<dbReference type="EMBL" id="CAXJRC010000002">
    <property type="protein sequence ID" value="CAL2104953.1"/>
    <property type="molecule type" value="Genomic_DNA"/>
</dbReference>
<proteinExistence type="predicted"/>
<feature type="transmembrane region" description="Helical" evidence="1">
    <location>
        <begin position="80"/>
        <end position="100"/>
    </location>
</feature>
<evidence type="ECO:0000256" key="1">
    <source>
        <dbReference type="SAM" id="Phobius"/>
    </source>
</evidence>
<dbReference type="Proteomes" id="UP001497602">
    <property type="component" value="Unassembled WGS sequence"/>
</dbReference>
<organism evidence="2 3">
    <name type="scientific">Tenacibaculum vairaonense</name>
    <dbReference type="NCBI Taxonomy" id="3137860"/>
    <lineage>
        <taxon>Bacteria</taxon>
        <taxon>Pseudomonadati</taxon>
        <taxon>Bacteroidota</taxon>
        <taxon>Flavobacteriia</taxon>
        <taxon>Flavobacteriales</taxon>
        <taxon>Flavobacteriaceae</taxon>
        <taxon>Tenacibaculum</taxon>
    </lineage>
</organism>
<name>A0ABM9PH72_9FLAO</name>
<comment type="caution">
    <text evidence="2">The sequence shown here is derived from an EMBL/GenBank/DDBJ whole genome shotgun (WGS) entry which is preliminary data.</text>
</comment>
<keyword evidence="1" id="KW-1133">Transmembrane helix</keyword>
<sequence length="197" mass="23488">MLKDITLIIQIITALISCFLYKKYSSSFYRFLVVIIVVSAFVEVWGYYDGTILLIWNIYTILMFVLIYLLFKEILKGKIILLICNILLFFLLLVGLFTLFDDSLFYKLLIVGSVSTSMFSFFYLRQLLLSNEILNYKKLLPFWVSVGFLVFYLPAIPFFTLWEYMKDRDLFFILKILIILMNLFIIYGLLWSKKEEY</sequence>
<keyword evidence="1" id="KW-0812">Transmembrane</keyword>
<dbReference type="RefSeq" id="WP_348736689.1">
    <property type="nucleotide sequence ID" value="NZ_CAXJRC010000002.1"/>
</dbReference>
<gene>
    <name evidence="2" type="ORF">T190115A13A_110089</name>
</gene>
<reference evidence="2 3" key="1">
    <citation type="submission" date="2024-05" db="EMBL/GenBank/DDBJ databases">
        <authorList>
            <person name="Duchaud E."/>
        </authorList>
    </citation>
    <scope>NUCLEOTIDE SEQUENCE [LARGE SCALE GENOMIC DNA]</scope>
    <source>
        <strain evidence="2">Ena-SAMPLE-TAB-13-05-2024-13:56:06:370-140305</strain>
    </source>
</reference>
<feature type="transmembrane region" description="Helical" evidence="1">
    <location>
        <begin position="171"/>
        <end position="191"/>
    </location>
</feature>
<evidence type="ECO:0000313" key="2">
    <source>
        <dbReference type="EMBL" id="CAL2104953.1"/>
    </source>
</evidence>
<feature type="transmembrane region" description="Helical" evidence="1">
    <location>
        <begin position="106"/>
        <end position="128"/>
    </location>
</feature>
<dbReference type="PROSITE" id="PS51257">
    <property type="entry name" value="PROKAR_LIPOPROTEIN"/>
    <property type="match status" value="1"/>
</dbReference>
<evidence type="ECO:0000313" key="3">
    <source>
        <dbReference type="Proteomes" id="UP001497602"/>
    </source>
</evidence>
<feature type="transmembrane region" description="Helical" evidence="1">
    <location>
        <begin position="54"/>
        <end position="71"/>
    </location>
</feature>